<comment type="caution">
    <text evidence="3">The sequence shown here is derived from an EMBL/GenBank/DDBJ whole genome shotgun (WGS) entry which is preliminary data.</text>
</comment>
<name>A0A9N9AH52_9GLOM</name>
<gene>
    <name evidence="3" type="ORF">ALEPTO_LOCUS5024</name>
</gene>
<feature type="transmembrane region" description="Helical" evidence="2">
    <location>
        <begin position="421"/>
        <end position="445"/>
    </location>
</feature>
<keyword evidence="2" id="KW-0812">Transmembrane</keyword>
<dbReference type="Proteomes" id="UP000789508">
    <property type="component" value="Unassembled WGS sequence"/>
</dbReference>
<feature type="compositionally biased region" description="Polar residues" evidence="1">
    <location>
        <begin position="175"/>
        <end position="187"/>
    </location>
</feature>
<dbReference type="AlphaFoldDB" id="A0A9N9AH52"/>
<feature type="compositionally biased region" description="Basic and acidic residues" evidence="1">
    <location>
        <begin position="136"/>
        <end position="147"/>
    </location>
</feature>
<keyword evidence="2" id="KW-0472">Membrane</keyword>
<feature type="region of interest" description="Disordered" evidence="1">
    <location>
        <begin position="76"/>
        <end position="197"/>
    </location>
</feature>
<accession>A0A9N9AH52</accession>
<sequence length="447" mass="50801">MTNLGVRKVARCVIKVSKEPRGTRFPVDPRANDVGFSHISEGSNVAAIGSPIERLGNPTTSFSFTPTRHQNTKAIIPNKKYSPTRTSTSILKSSFQSSRKTASSSSFNYAKNGMNNERDGSCRKLHENGTHANKNNNDREIDSESDSKNGNLKSTNNSWTLHKNKQKESEKKTLNQKINGSCKSTRISKGKMPEKSSTNDVIIRMLESEARNKNIISDKDNHNCRKKSKRKKIPDPIDEDNARNLAAMRNMMKTYGEKLSQIGEAIIQLKADQEENRSQPRIINCIHRDDMENSVEEYSDASRRETNHQENNGSSITMKEKDMDHDSQQRLATRDNLAIRDNRYHPYNQAKKIHMLEQTLQRTSLKVIMSETRISRLEVHYAKLSKQYNSLNKVLKEAANSPDTKEKAFFADAIQNIRENYISMCVGFSLGTAGIFVASQVWLFYFL</sequence>
<feature type="compositionally biased region" description="Polar residues" evidence="1">
    <location>
        <begin position="81"/>
        <end position="115"/>
    </location>
</feature>
<evidence type="ECO:0000313" key="4">
    <source>
        <dbReference type="Proteomes" id="UP000789508"/>
    </source>
</evidence>
<proteinExistence type="predicted"/>
<reference evidence="3" key="1">
    <citation type="submission" date="2021-06" db="EMBL/GenBank/DDBJ databases">
        <authorList>
            <person name="Kallberg Y."/>
            <person name="Tangrot J."/>
            <person name="Rosling A."/>
        </authorList>
    </citation>
    <scope>NUCLEOTIDE SEQUENCE</scope>
    <source>
        <strain evidence="3">FL130A</strain>
    </source>
</reference>
<keyword evidence="2" id="KW-1133">Transmembrane helix</keyword>
<evidence type="ECO:0000313" key="3">
    <source>
        <dbReference type="EMBL" id="CAG8532866.1"/>
    </source>
</evidence>
<evidence type="ECO:0000256" key="2">
    <source>
        <dbReference type="SAM" id="Phobius"/>
    </source>
</evidence>
<dbReference type="OrthoDB" id="2450007at2759"/>
<dbReference type="EMBL" id="CAJVPS010001300">
    <property type="protein sequence ID" value="CAG8532866.1"/>
    <property type="molecule type" value="Genomic_DNA"/>
</dbReference>
<organism evidence="3 4">
    <name type="scientific">Ambispora leptoticha</name>
    <dbReference type="NCBI Taxonomy" id="144679"/>
    <lineage>
        <taxon>Eukaryota</taxon>
        <taxon>Fungi</taxon>
        <taxon>Fungi incertae sedis</taxon>
        <taxon>Mucoromycota</taxon>
        <taxon>Glomeromycotina</taxon>
        <taxon>Glomeromycetes</taxon>
        <taxon>Archaeosporales</taxon>
        <taxon>Ambisporaceae</taxon>
        <taxon>Ambispora</taxon>
    </lineage>
</organism>
<feature type="compositionally biased region" description="Polar residues" evidence="1">
    <location>
        <begin position="148"/>
        <end position="161"/>
    </location>
</feature>
<evidence type="ECO:0000256" key="1">
    <source>
        <dbReference type="SAM" id="MobiDB-lite"/>
    </source>
</evidence>
<feature type="compositionally biased region" description="Basic and acidic residues" evidence="1">
    <location>
        <begin position="116"/>
        <end position="129"/>
    </location>
</feature>
<feature type="region of interest" description="Disordered" evidence="1">
    <location>
        <begin position="297"/>
        <end position="324"/>
    </location>
</feature>
<protein>
    <submittedName>
        <fullName evidence="3">4522_t:CDS:1</fullName>
    </submittedName>
</protein>
<keyword evidence="4" id="KW-1185">Reference proteome</keyword>